<evidence type="ECO:0000259" key="2">
    <source>
        <dbReference type="PROSITE" id="PS50222"/>
    </source>
</evidence>
<organism evidence="3 4">
    <name type="scientific">Eumeta variegata</name>
    <name type="common">Bagworm moth</name>
    <name type="synonym">Eumeta japonica</name>
    <dbReference type="NCBI Taxonomy" id="151549"/>
    <lineage>
        <taxon>Eukaryota</taxon>
        <taxon>Metazoa</taxon>
        <taxon>Ecdysozoa</taxon>
        <taxon>Arthropoda</taxon>
        <taxon>Hexapoda</taxon>
        <taxon>Insecta</taxon>
        <taxon>Pterygota</taxon>
        <taxon>Neoptera</taxon>
        <taxon>Endopterygota</taxon>
        <taxon>Lepidoptera</taxon>
        <taxon>Glossata</taxon>
        <taxon>Ditrysia</taxon>
        <taxon>Tineoidea</taxon>
        <taxon>Psychidae</taxon>
        <taxon>Oiketicinae</taxon>
        <taxon>Eumeta</taxon>
    </lineage>
</organism>
<dbReference type="Proteomes" id="UP000299102">
    <property type="component" value="Unassembled WGS sequence"/>
</dbReference>
<protein>
    <submittedName>
        <fullName evidence="3">Calexcitin-2</fullName>
    </submittedName>
</protein>
<accession>A0A4C1WKU0</accession>
<dbReference type="AlphaFoldDB" id="A0A4C1WKU0"/>
<feature type="domain" description="EF-hand" evidence="2">
    <location>
        <begin position="35"/>
        <end position="70"/>
    </location>
</feature>
<dbReference type="InterPro" id="IPR011992">
    <property type="entry name" value="EF-hand-dom_pair"/>
</dbReference>
<dbReference type="OrthoDB" id="9974725at2759"/>
<dbReference type="SUPFAM" id="SSF47473">
    <property type="entry name" value="EF-hand"/>
    <property type="match status" value="1"/>
</dbReference>
<dbReference type="Gene3D" id="1.10.238.10">
    <property type="entry name" value="EF-hand"/>
    <property type="match status" value="1"/>
</dbReference>
<dbReference type="GO" id="GO:0005509">
    <property type="term" value="F:calcium ion binding"/>
    <property type="evidence" value="ECO:0007669"/>
    <property type="project" value="InterPro"/>
</dbReference>
<gene>
    <name evidence="3" type="primary">cex-2</name>
    <name evidence="3" type="ORF">EVAR_31826_1</name>
</gene>
<evidence type="ECO:0000313" key="4">
    <source>
        <dbReference type="Proteomes" id="UP000299102"/>
    </source>
</evidence>
<name>A0A4C1WKU0_EUMVA</name>
<reference evidence="3 4" key="1">
    <citation type="journal article" date="2019" name="Commun. Biol.">
        <title>The bagworm genome reveals a unique fibroin gene that provides high tensile strength.</title>
        <authorList>
            <person name="Kono N."/>
            <person name="Nakamura H."/>
            <person name="Ohtoshi R."/>
            <person name="Tomita M."/>
            <person name="Numata K."/>
            <person name="Arakawa K."/>
        </authorList>
    </citation>
    <scope>NUCLEOTIDE SEQUENCE [LARGE SCALE GENOMIC DNA]</scope>
</reference>
<dbReference type="PROSITE" id="PS50222">
    <property type="entry name" value="EF_HAND_2"/>
    <property type="match status" value="1"/>
</dbReference>
<dbReference type="EMBL" id="BGZK01000574">
    <property type="protein sequence ID" value="GBP51102.1"/>
    <property type="molecule type" value="Genomic_DNA"/>
</dbReference>
<dbReference type="InterPro" id="IPR002048">
    <property type="entry name" value="EF_hand_dom"/>
</dbReference>
<sequence length="127" mass="14559">MYGRCGEEGVCGVSVDEWASMWDDYARDPSAALNWQQLYCRFMFQLEDASADGTIDCEEFTTVCSSYGIHPDECKLAFQNMAKNFSPFLEQGKSNVSWEEFQELWKEYFSTEDPSAPGNFIFGRTSF</sequence>
<comment type="caution">
    <text evidence="3">The sequence shown here is derived from an EMBL/GenBank/DDBJ whole genome shotgun (WGS) entry which is preliminary data.</text>
</comment>
<evidence type="ECO:0000313" key="3">
    <source>
        <dbReference type="EMBL" id="GBP51102.1"/>
    </source>
</evidence>
<evidence type="ECO:0000256" key="1">
    <source>
        <dbReference type="ARBA" id="ARBA00022837"/>
    </source>
</evidence>
<dbReference type="STRING" id="151549.A0A4C1WKU0"/>
<proteinExistence type="predicted"/>
<keyword evidence="1" id="KW-0106">Calcium</keyword>
<dbReference type="InterPro" id="IPR018247">
    <property type="entry name" value="EF_Hand_1_Ca_BS"/>
</dbReference>
<dbReference type="PROSITE" id="PS00018">
    <property type="entry name" value="EF_HAND_1"/>
    <property type="match status" value="1"/>
</dbReference>
<keyword evidence="4" id="KW-1185">Reference proteome</keyword>